<dbReference type="SUPFAM" id="SSF63380">
    <property type="entry name" value="Riboflavin synthase domain-like"/>
    <property type="match status" value="1"/>
</dbReference>
<organism evidence="1 2">
    <name type="scientific">Panacibacter microcysteis</name>
    <dbReference type="NCBI Taxonomy" id="2793269"/>
    <lineage>
        <taxon>Bacteria</taxon>
        <taxon>Pseudomonadati</taxon>
        <taxon>Bacteroidota</taxon>
        <taxon>Chitinophagia</taxon>
        <taxon>Chitinophagales</taxon>
        <taxon>Chitinophagaceae</taxon>
        <taxon>Panacibacter</taxon>
    </lineage>
</organism>
<name>A0A931H0M3_9BACT</name>
<evidence type="ECO:0000313" key="2">
    <source>
        <dbReference type="Proteomes" id="UP000628448"/>
    </source>
</evidence>
<protein>
    <recommendedName>
        <fullName evidence="3">Siderophore-interacting protein</fullName>
    </recommendedName>
</protein>
<gene>
    <name evidence="1" type="ORF">I5907_21485</name>
</gene>
<evidence type="ECO:0008006" key="3">
    <source>
        <dbReference type="Google" id="ProtNLM"/>
    </source>
</evidence>
<dbReference type="RefSeq" id="WP_196992925.1">
    <property type="nucleotide sequence ID" value="NZ_JADWYR010000008.1"/>
</dbReference>
<reference evidence="1" key="1">
    <citation type="submission" date="2020-11" db="EMBL/GenBank/DDBJ databases">
        <title>Bacterial whole genome sequence for Panacibacter sp. DH6.</title>
        <authorList>
            <person name="Le V."/>
            <person name="Ko S."/>
            <person name="Ahn C.-Y."/>
            <person name="Oh H.-M."/>
        </authorList>
    </citation>
    <scope>NUCLEOTIDE SEQUENCE</scope>
    <source>
        <strain evidence="1">DH6</strain>
    </source>
</reference>
<keyword evidence="2" id="KW-1185">Reference proteome</keyword>
<comment type="caution">
    <text evidence="1">The sequence shown here is derived from an EMBL/GenBank/DDBJ whole genome shotgun (WGS) entry which is preliminary data.</text>
</comment>
<dbReference type="AlphaFoldDB" id="A0A931H0M3"/>
<sequence>MSHQKELTIQSGTVLKNKQIAEHTFHLKVQSNDFAKMQYVAGFTVDVFLGNPFYNSNCEDRKYSFWNYEPVYNVADFAICTFSNGKGAEWIQKLQHGDSIYFKQPRGKLLADNNANNYLLIGDITSLSHLYEINRNLAISKNVFSFIYAEQEAHFFPDIDNSFPFNHYIITPTQTDNIVNKIICNLPENLDDTIAYIFGHPEVCISLHNYLKHDRNFSLQNLRTKPFWKTDREKASR</sequence>
<proteinExistence type="predicted"/>
<accession>A0A931H0M3</accession>
<dbReference type="Gene3D" id="2.40.30.10">
    <property type="entry name" value="Translation factors"/>
    <property type="match status" value="1"/>
</dbReference>
<dbReference type="InterPro" id="IPR017938">
    <property type="entry name" value="Riboflavin_synthase-like_b-brl"/>
</dbReference>
<dbReference type="Proteomes" id="UP000628448">
    <property type="component" value="Unassembled WGS sequence"/>
</dbReference>
<evidence type="ECO:0000313" key="1">
    <source>
        <dbReference type="EMBL" id="MBG9378820.1"/>
    </source>
</evidence>
<dbReference type="EMBL" id="JADWYR010000008">
    <property type="protein sequence ID" value="MBG9378820.1"/>
    <property type="molecule type" value="Genomic_DNA"/>
</dbReference>